<keyword evidence="4" id="KW-0804">Transcription</keyword>
<organism evidence="6 7">
    <name type="scientific">Undibacterium rugosum</name>
    <dbReference type="NCBI Taxonomy" id="2762291"/>
    <lineage>
        <taxon>Bacteria</taxon>
        <taxon>Pseudomonadati</taxon>
        <taxon>Pseudomonadota</taxon>
        <taxon>Betaproteobacteria</taxon>
        <taxon>Burkholderiales</taxon>
        <taxon>Oxalobacteraceae</taxon>
        <taxon>Undibacterium</taxon>
    </lineage>
</organism>
<accession>A0A923I3H5</accession>
<reference evidence="6" key="1">
    <citation type="submission" date="2020-08" db="EMBL/GenBank/DDBJ databases">
        <title>Novel species isolated from subtropical streams in China.</title>
        <authorList>
            <person name="Lu H."/>
        </authorList>
    </citation>
    <scope>NUCLEOTIDE SEQUENCE</scope>
    <source>
        <strain evidence="6">CY7W</strain>
    </source>
</reference>
<dbReference type="PANTHER" id="PTHR30537">
    <property type="entry name" value="HTH-TYPE TRANSCRIPTIONAL REGULATOR"/>
    <property type="match status" value="1"/>
</dbReference>
<evidence type="ECO:0000313" key="6">
    <source>
        <dbReference type="EMBL" id="MBC3935817.1"/>
    </source>
</evidence>
<gene>
    <name evidence="6" type="ORF">H8K47_10640</name>
</gene>
<dbReference type="InterPro" id="IPR036390">
    <property type="entry name" value="WH_DNA-bd_sf"/>
</dbReference>
<dbReference type="InterPro" id="IPR058163">
    <property type="entry name" value="LysR-type_TF_proteobact-type"/>
</dbReference>
<dbReference type="Pfam" id="PF03466">
    <property type="entry name" value="LysR_substrate"/>
    <property type="match status" value="1"/>
</dbReference>
<comment type="caution">
    <text evidence="6">The sequence shown here is derived from an EMBL/GenBank/DDBJ whole genome shotgun (WGS) entry which is preliminary data.</text>
</comment>
<dbReference type="Proteomes" id="UP000612361">
    <property type="component" value="Unassembled WGS sequence"/>
</dbReference>
<dbReference type="GO" id="GO:0006351">
    <property type="term" value="P:DNA-templated transcription"/>
    <property type="evidence" value="ECO:0007669"/>
    <property type="project" value="TreeGrafter"/>
</dbReference>
<dbReference type="GO" id="GO:0043565">
    <property type="term" value="F:sequence-specific DNA binding"/>
    <property type="evidence" value="ECO:0007669"/>
    <property type="project" value="TreeGrafter"/>
</dbReference>
<dbReference type="Pfam" id="PF00126">
    <property type="entry name" value="HTH_1"/>
    <property type="match status" value="1"/>
</dbReference>
<dbReference type="EMBL" id="JACOGG010000010">
    <property type="protein sequence ID" value="MBC3935817.1"/>
    <property type="molecule type" value="Genomic_DNA"/>
</dbReference>
<dbReference type="Gene3D" id="1.10.10.10">
    <property type="entry name" value="Winged helix-like DNA-binding domain superfamily/Winged helix DNA-binding domain"/>
    <property type="match status" value="1"/>
</dbReference>
<dbReference type="PROSITE" id="PS50931">
    <property type="entry name" value="HTH_LYSR"/>
    <property type="match status" value="1"/>
</dbReference>
<dbReference type="PRINTS" id="PR00039">
    <property type="entry name" value="HTHLYSR"/>
</dbReference>
<evidence type="ECO:0000256" key="1">
    <source>
        <dbReference type="ARBA" id="ARBA00009437"/>
    </source>
</evidence>
<keyword evidence="2" id="KW-0805">Transcription regulation</keyword>
<evidence type="ECO:0000259" key="5">
    <source>
        <dbReference type="PROSITE" id="PS50931"/>
    </source>
</evidence>
<protein>
    <submittedName>
        <fullName evidence="6">LysR family transcriptional regulator</fullName>
    </submittedName>
</protein>
<evidence type="ECO:0000313" key="7">
    <source>
        <dbReference type="Proteomes" id="UP000612361"/>
    </source>
</evidence>
<dbReference type="SUPFAM" id="SSF46785">
    <property type="entry name" value="Winged helix' DNA-binding domain"/>
    <property type="match status" value="1"/>
</dbReference>
<dbReference type="PANTHER" id="PTHR30537:SF72">
    <property type="entry name" value="LYSR FAMILY TRANSCRIPTIONAL REGULATOR"/>
    <property type="match status" value="1"/>
</dbReference>
<keyword evidence="7" id="KW-1185">Reference proteome</keyword>
<dbReference type="GO" id="GO:0003700">
    <property type="term" value="F:DNA-binding transcription factor activity"/>
    <property type="evidence" value="ECO:0007669"/>
    <property type="project" value="InterPro"/>
</dbReference>
<dbReference type="AlphaFoldDB" id="A0A923I3H5"/>
<comment type="similarity">
    <text evidence="1">Belongs to the LysR transcriptional regulatory family.</text>
</comment>
<dbReference type="CDD" id="cd08472">
    <property type="entry name" value="PBP2_CrgA_like_3"/>
    <property type="match status" value="1"/>
</dbReference>
<feature type="domain" description="HTH lysR-type" evidence="5">
    <location>
        <begin position="1"/>
        <end position="59"/>
    </location>
</feature>
<dbReference type="InterPro" id="IPR005119">
    <property type="entry name" value="LysR_subst-bd"/>
</dbReference>
<dbReference type="Gene3D" id="3.40.190.290">
    <property type="match status" value="1"/>
</dbReference>
<dbReference type="FunFam" id="1.10.10.10:FF:000001">
    <property type="entry name" value="LysR family transcriptional regulator"/>
    <property type="match status" value="1"/>
</dbReference>
<evidence type="ECO:0000256" key="4">
    <source>
        <dbReference type="ARBA" id="ARBA00023163"/>
    </source>
</evidence>
<proteinExistence type="inferred from homology"/>
<sequence>MDRIQHLHIFVRVAHSGNFSQAASQLGISRAAASSAIQHLEEWLGTRLLHRTTRQVSLTRDGEELLSRAVSLITKMDELRQEFHPDLQGVAGKVRVDMPSRIARCFVVPALPDFFTAYPGIELELSAGDRITDLAQEGVDCALRVGQLNTTNVVVSFVGMLELINCASPTYLARYGKPERADELDQHLCVNYISSPNGRIAPWEWVEQGEVKTRQLDSITTVNNADIYIASALAGMGMIQAPRFDVQHHLDSGDLVELMPQCKPLPMPVHLVYPSRHQATKRVKSFTTWLEQLLSPYLSSAA</sequence>
<evidence type="ECO:0000256" key="2">
    <source>
        <dbReference type="ARBA" id="ARBA00023015"/>
    </source>
</evidence>
<dbReference type="InterPro" id="IPR036388">
    <property type="entry name" value="WH-like_DNA-bd_sf"/>
</dbReference>
<dbReference type="InterPro" id="IPR000847">
    <property type="entry name" value="LysR_HTH_N"/>
</dbReference>
<evidence type="ECO:0000256" key="3">
    <source>
        <dbReference type="ARBA" id="ARBA00023125"/>
    </source>
</evidence>
<dbReference type="SUPFAM" id="SSF53850">
    <property type="entry name" value="Periplasmic binding protein-like II"/>
    <property type="match status" value="1"/>
</dbReference>
<name>A0A923I3H5_9BURK</name>
<keyword evidence="3" id="KW-0238">DNA-binding</keyword>